<dbReference type="PANTHER" id="PTHR32322">
    <property type="entry name" value="INNER MEMBRANE TRANSPORTER"/>
    <property type="match status" value="1"/>
</dbReference>
<feature type="transmembrane region" description="Helical" evidence="7">
    <location>
        <begin position="327"/>
        <end position="347"/>
    </location>
</feature>
<evidence type="ECO:0000313" key="9">
    <source>
        <dbReference type="EMBL" id="PWS35634.1"/>
    </source>
</evidence>
<reference evidence="10" key="1">
    <citation type="submission" date="2018-05" db="EMBL/GenBank/DDBJ databases">
        <authorList>
            <person name="Du Z."/>
            <person name="Wang X."/>
        </authorList>
    </citation>
    <scope>NUCLEOTIDE SEQUENCE [LARGE SCALE GENOMIC DNA]</scope>
    <source>
        <strain evidence="10">CQN31</strain>
    </source>
</reference>
<feature type="transmembrane region" description="Helical" evidence="7">
    <location>
        <begin position="120"/>
        <end position="139"/>
    </location>
</feature>
<comment type="similarity">
    <text evidence="2">Belongs to the EamA transporter family.</text>
</comment>
<feature type="transmembrane region" description="Helical" evidence="7">
    <location>
        <begin position="234"/>
        <end position="252"/>
    </location>
</feature>
<dbReference type="InterPro" id="IPR037185">
    <property type="entry name" value="EmrE-like"/>
</dbReference>
<feature type="transmembrane region" description="Helical" evidence="7">
    <location>
        <begin position="301"/>
        <end position="320"/>
    </location>
</feature>
<gene>
    <name evidence="9" type="ORF">DFH01_18750</name>
</gene>
<dbReference type="Proteomes" id="UP000245765">
    <property type="component" value="Unassembled WGS sequence"/>
</dbReference>
<dbReference type="Pfam" id="PF00892">
    <property type="entry name" value="EamA"/>
    <property type="match status" value="1"/>
</dbReference>
<evidence type="ECO:0000256" key="1">
    <source>
        <dbReference type="ARBA" id="ARBA00004141"/>
    </source>
</evidence>
<feature type="transmembrane region" description="Helical" evidence="7">
    <location>
        <begin position="264"/>
        <end position="281"/>
    </location>
</feature>
<feature type="compositionally biased region" description="Low complexity" evidence="6">
    <location>
        <begin position="23"/>
        <end position="39"/>
    </location>
</feature>
<evidence type="ECO:0000313" key="10">
    <source>
        <dbReference type="Proteomes" id="UP000245765"/>
    </source>
</evidence>
<sequence length="380" mass="37579">MPSRSGAPAARSGARWPRWAIANGATSASARATPSPRRANPSGSPDAAGRAARRWPAGEPDMFAHLAQSAHRPGLAFSLPGDRALGLAAGLAAATIWGGALAMTRLGVAAEAAALGPHDIVLLRFLAPALLLLPVAWRALARLRRADLPRLALLLAGGGAPFVLLAGAGLREAAAADAGALLPGTMPLWVAAASLLAGRAGSATPAPAQRLGLGLMACSVLLVAGPPALGADGLAGPAMLVSASWLAAGYTLALRRSGLSAPEATALVSLGSVVGFLPYYLLACESGLVAATWGEVAVQAAWQGGLSGLLAPLAFALAVARLGAARAAALGALSPVSAAVFGFALMGEVPAPNVLIGLAAAAMGVVLAAGARQETTRRAR</sequence>
<dbReference type="InterPro" id="IPR050638">
    <property type="entry name" value="AA-Vitamin_Transporters"/>
</dbReference>
<evidence type="ECO:0000256" key="3">
    <source>
        <dbReference type="ARBA" id="ARBA00022692"/>
    </source>
</evidence>
<keyword evidence="4 7" id="KW-1133">Transmembrane helix</keyword>
<evidence type="ECO:0000256" key="6">
    <source>
        <dbReference type="SAM" id="MobiDB-lite"/>
    </source>
</evidence>
<feature type="transmembrane region" description="Helical" evidence="7">
    <location>
        <begin position="151"/>
        <end position="168"/>
    </location>
</feature>
<proteinExistence type="inferred from homology"/>
<comment type="caution">
    <text evidence="9">The sequence shown here is derived from an EMBL/GenBank/DDBJ whole genome shotgun (WGS) entry which is preliminary data.</text>
</comment>
<dbReference type="SUPFAM" id="SSF103481">
    <property type="entry name" value="Multidrug resistance efflux transporter EmrE"/>
    <property type="match status" value="1"/>
</dbReference>
<dbReference type="AlphaFoldDB" id="A0A317F994"/>
<feature type="transmembrane region" description="Helical" evidence="7">
    <location>
        <begin position="180"/>
        <end position="198"/>
    </location>
</feature>
<keyword evidence="5 7" id="KW-0472">Membrane</keyword>
<organism evidence="9 10">
    <name type="scientific">Falsiroseomonas bella</name>
    <dbReference type="NCBI Taxonomy" id="2184016"/>
    <lineage>
        <taxon>Bacteria</taxon>
        <taxon>Pseudomonadati</taxon>
        <taxon>Pseudomonadota</taxon>
        <taxon>Alphaproteobacteria</taxon>
        <taxon>Acetobacterales</taxon>
        <taxon>Roseomonadaceae</taxon>
        <taxon>Falsiroseomonas</taxon>
    </lineage>
</organism>
<evidence type="ECO:0000256" key="7">
    <source>
        <dbReference type="SAM" id="Phobius"/>
    </source>
</evidence>
<feature type="transmembrane region" description="Helical" evidence="7">
    <location>
        <begin position="210"/>
        <end position="228"/>
    </location>
</feature>
<feature type="domain" description="EamA" evidence="8">
    <location>
        <begin position="238"/>
        <end position="368"/>
    </location>
</feature>
<keyword evidence="10" id="KW-1185">Reference proteome</keyword>
<protein>
    <submittedName>
        <fullName evidence="9">EamA/RhaT family transporter</fullName>
    </submittedName>
</protein>
<dbReference type="PANTHER" id="PTHR32322:SF2">
    <property type="entry name" value="EAMA DOMAIN-CONTAINING PROTEIN"/>
    <property type="match status" value="1"/>
</dbReference>
<dbReference type="EMBL" id="QGNA01000004">
    <property type="protein sequence ID" value="PWS35634.1"/>
    <property type="molecule type" value="Genomic_DNA"/>
</dbReference>
<evidence type="ECO:0000256" key="5">
    <source>
        <dbReference type="ARBA" id="ARBA00023136"/>
    </source>
</evidence>
<comment type="subcellular location">
    <subcellularLocation>
        <location evidence="1">Membrane</location>
        <topology evidence="1">Multi-pass membrane protein</topology>
    </subcellularLocation>
</comment>
<evidence type="ECO:0000256" key="2">
    <source>
        <dbReference type="ARBA" id="ARBA00007362"/>
    </source>
</evidence>
<keyword evidence="3 7" id="KW-0812">Transmembrane</keyword>
<accession>A0A317F994</accession>
<evidence type="ECO:0000256" key="4">
    <source>
        <dbReference type="ARBA" id="ARBA00022989"/>
    </source>
</evidence>
<feature type="transmembrane region" description="Helical" evidence="7">
    <location>
        <begin position="84"/>
        <end position="108"/>
    </location>
</feature>
<dbReference type="InterPro" id="IPR000620">
    <property type="entry name" value="EamA_dom"/>
</dbReference>
<feature type="region of interest" description="Disordered" evidence="6">
    <location>
        <begin position="23"/>
        <end position="54"/>
    </location>
</feature>
<evidence type="ECO:0000259" key="8">
    <source>
        <dbReference type="Pfam" id="PF00892"/>
    </source>
</evidence>
<dbReference type="GO" id="GO:0016020">
    <property type="term" value="C:membrane"/>
    <property type="evidence" value="ECO:0007669"/>
    <property type="project" value="UniProtKB-SubCell"/>
</dbReference>
<name>A0A317F994_9PROT</name>
<feature type="transmembrane region" description="Helical" evidence="7">
    <location>
        <begin position="353"/>
        <end position="371"/>
    </location>
</feature>